<evidence type="ECO:0000313" key="3">
    <source>
        <dbReference type="Proteomes" id="UP000540656"/>
    </source>
</evidence>
<proteinExistence type="predicted"/>
<protein>
    <submittedName>
        <fullName evidence="2">Uncharacterized protein YjbJ (UPF0337 family)</fullName>
    </submittedName>
</protein>
<dbReference type="Gene3D" id="6.10.140.1430">
    <property type="match status" value="1"/>
</dbReference>
<dbReference type="EMBL" id="JACCAA010000001">
    <property type="protein sequence ID" value="NYG57226.1"/>
    <property type="molecule type" value="Genomic_DNA"/>
</dbReference>
<reference evidence="2 3" key="1">
    <citation type="submission" date="2020-07" db="EMBL/GenBank/DDBJ databases">
        <title>Sequencing the genomes of 1000 actinobacteria strains.</title>
        <authorList>
            <person name="Klenk H.-P."/>
        </authorList>
    </citation>
    <scope>NUCLEOTIDE SEQUENCE [LARGE SCALE GENOMIC DNA]</scope>
    <source>
        <strain evidence="2 3">DSM 23819</strain>
    </source>
</reference>
<organism evidence="2 3">
    <name type="scientific">Nocardioides daedukensis</name>
    <dbReference type="NCBI Taxonomy" id="634462"/>
    <lineage>
        <taxon>Bacteria</taxon>
        <taxon>Bacillati</taxon>
        <taxon>Actinomycetota</taxon>
        <taxon>Actinomycetes</taxon>
        <taxon>Propionibacteriales</taxon>
        <taxon>Nocardioidaceae</taxon>
        <taxon>Nocardioides</taxon>
    </lineage>
</organism>
<evidence type="ECO:0000256" key="1">
    <source>
        <dbReference type="SAM" id="MobiDB-lite"/>
    </source>
</evidence>
<feature type="compositionally biased region" description="Basic and acidic residues" evidence="1">
    <location>
        <begin position="45"/>
        <end position="54"/>
    </location>
</feature>
<evidence type="ECO:0000313" key="2">
    <source>
        <dbReference type="EMBL" id="NYG57226.1"/>
    </source>
</evidence>
<gene>
    <name evidence="2" type="ORF">BJ980_000149</name>
</gene>
<dbReference type="Proteomes" id="UP000540656">
    <property type="component" value="Unassembled WGS sequence"/>
</dbReference>
<dbReference type="RefSeq" id="WP_179500531.1">
    <property type="nucleotide sequence ID" value="NZ_JACCAA010000001.1"/>
</dbReference>
<feature type="region of interest" description="Disordered" evidence="1">
    <location>
        <begin position="45"/>
        <end position="122"/>
    </location>
</feature>
<dbReference type="AlphaFoldDB" id="A0A7Y9RXI2"/>
<accession>A0A7Y9RXI2</accession>
<keyword evidence="3" id="KW-1185">Reference proteome</keyword>
<comment type="caution">
    <text evidence="2">The sequence shown here is derived from an EMBL/GenBank/DDBJ whole genome shotgun (WGS) entry which is preliminary data.</text>
</comment>
<feature type="compositionally biased region" description="Basic and acidic residues" evidence="1">
    <location>
        <begin position="63"/>
        <end position="85"/>
    </location>
</feature>
<sequence length="122" mass="12628">MTGKLKMLIGLGVGYVLGARAGRGRYEQIANQAQRFMHDPRVQDKAGQAKDFAAEKAAGARDTAAEKAGEAVDAAKEKVQEKRGGDTPTTGLGAGMPGTDKETTEDLGALGTAPVTPNDTAR</sequence>
<name>A0A7Y9RXI2_9ACTN</name>